<name>A0A0A9A9W0_ARUDO</name>
<reference evidence="1" key="2">
    <citation type="journal article" date="2015" name="Data Brief">
        <title>Shoot transcriptome of the giant reed, Arundo donax.</title>
        <authorList>
            <person name="Barrero R.A."/>
            <person name="Guerrero F.D."/>
            <person name="Moolhuijzen P."/>
            <person name="Goolsby J.A."/>
            <person name="Tidwell J."/>
            <person name="Bellgard S.E."/>
            <person name="Bellgard M.I."/>
        </authorList>
    </citation>
    <scope>NUCLEOTIDE SEQUENCE</scope>
    <source>
        <tissue evidence="1">Shoot tissue taken approximately 20 cm above the soil surface</tissue>
    </source>
</reference>
<protein>
    <submittedName>
        <fullName evidence="1">Uncharacterized protein</fullName>
    </submittedName>
</protein>
<reference evidence="1" key="1">
    <citation type="submission" date="2014-09" db="EMBL/GenBank/DDBJ databases">
        <authorList>
            <person name="Magalhaes I.L.F."/>
            <person name="Oliveira U."/>
            <person name="Santos F.R."/>
            <person name="Vidigal T.H.D.A."/>
            <person name="Brescovit A.D."/>
            <person name="Santos A.J."/>
        </authorList>
    </citation>
    <scope>NUCLEOTIDE SEQUENCE</scope>
    <source>
        <tissue evidence="1">Shoot tissue taken approximately 20 cm above the soil surface</tissue>
    </source>
</reference>
<organism evidence="1">
    <name type="scientific">Arundo donax</name>
    <name type="common">Giant reed</name>
    <name type="synonym">Donax arundinaceus</name>
    <dbReference type="NCBI Taxonomy" id="35708"/>
    <lineage>
        <taxon>Eukaryota</taxon>
        <taxon>Viridiplantae</taxon>
        <taxon>Streptophyta</taxon>
        <taxon>Embryophyta</taxon>
        <taxon>Tracheophyta</taxon>
        <taxon>Spermatophyta</taxon>
        <taxon>Magnoliopsida</taxon>
        <taxon>Liliopsida</taxon>
        <taxon>Poales</taxon>
        <taxon>Poaceae</taxon>
        <taxon>PACMAD clade</taxon>
        <taxon>Arundinoideae</taxon>
        <taxon>Arundineae</taxon>
        <taxon>Arundo</taxon>
    </lineage>
</organism>
<accession>A0A0A9A9W0</accession>
<proteinExistence type="predicted"/>
<dbReference type="AlphaFoldDB" id="A0A0A9A9W0"/>
<dbReference type="EMBL" id="GBRH01252115">
    <property type="protein sequence ID" value="JAD45780.1"/>
    <property type="molecule type" value="Transcribed_RNA"/>
</dbReference>
<sequence length="42" mass="5181">MRKPATPGRTPMRRWRRPCEVRPYGWIKSRNCRVKSNRRIAR</sequence>
<evidence type="ECO:0000313" key="1">
    <source>
        <dbReference type="EMBL" id="JAD45780.1"/>
    </source>
</evidence>